<evidence type="ECO:0000313" key="10">
    <source>
        <dbReference type="EMBL" id="KAL2821931.1"/>
    </source>
</evidence>
<dbReference type="CDD" id="cd00078">
    <property type="entry name" value="HECTc"/>
    <property type="match status" value="1"/>
</dbReference>
<feature type="region of interest" description="Disordered" evidence="8">
    <location>
        <begin position="215"/>
        <end position="241"/>
    </location>
</feature>
<keyword evidence="5 7" id="KW-0833">Ubl conjugation pathway</keyword>
<dbReference type="InterPro" id="IPR025527">
    <property type="entry name" value="HUWE1/Rev1_UBM"/>
</dbReference>
<dbReference type="Gene3D" id="3.30.2160.10">
    <property type="entry name" value="Hect, E3 ligase catalytic domain"/>
    <property type="match status" value="1"/>
</dbReference>
<evidence type="ECO:0000256" key="8">
    <source>
        <dbReference type="SAM" id="MobiDB-lite"/>
    </source>
</evidence>
<feature type="region of interest" description="Disordered" evidence="8">
    <location>
        <begin position="2052"/>
        <end position="2105"/>
    </location>
</feature>
<comment type="pathway">
    <text evidence="2">Protein modification; protein ubiquitination.</text>
</comment>
<feature type="region of interest" description="Disordered" evidence="8">
    <location>
        <begin position="3307"/>
        <end position="3390"/>
    </location>
</feature>
<dbReference type="Pfam" id="PF06012">
    <property type="entry name" value="DUF908"/>
    <property type="match status" value="1"/>
</dbReference>
<dbReference type="InterPro" id="IPR050409">
    <property type="entry name" value="E3_ubiq-protein_ligase"/>
</dbReference>
<keyword evidence="11" id="KW-1185">Reference proteome</keyword>
<evidence type="ECO:0000313" key="11">
    <source>
        <dbReference type="Proteomes" id="UP001610334"/>
    </source>
</evidence>
<feature type="region of interest" description="Disordered" evidence="8">
    <location>
        <begin position="1164"/>
        <end position="1218"/>
    </location>
</feature>
<feature type="compositionally biased region" description="Low complexity" evidence="8">
    <location>
        <begin position="3325"/>
        <end position="3339"/>
    </location>
</feature>
<dbReference type="EMBL" id="JBFXLT010000003">
    <property type="protein sequence ID" value="KAL2821931.1"/>
    <property type="molecule type" value="Genomic_DNA"/>
</dbReference>
<feature type="compositionally biased region" description="Basic and acidic residues" evidence="8">
    <location>
        <begin position="2017"/>
        <end position="2026"/>
    </location>
</feature>
<name>A0ABR4I2F8_9EURO</name>
<feature type="region of interest" description="Disordered" evidence="8">
    <location>
        <begin position="1986"/>
        <end position="2034"/>
    </location>
</feature>
<feature type="region of interest" description="Disordered" evidence="8">
    <location>
        <begin position="1465"/>
        <end position="1485"/>
    </location>
</feature>
<dbReference type="InterPro" id="IPR010314">
    <property type="entry name" value="E3_Ub_ligase_DUF913"/>
</dbReference>
<feature type="compositionally biased region" description="Polar residues" evidence="8">
    <location>
        <begin position="2062"/>
        <end position="2077"/>
    </location>
</feature>
<sequence>MGRIKKVAGQKHEATLSPFLTDFISHVTTVRFPELPSHLRTFPRIWSWVRGDLYNWISVLNRFDGLLASVIEKYELSNGPQTTPFDRRYLVECYTSEDPKLDLRDIETKLTALGYGPDGDRELLEAVLDFSRLLLEKCGNRSLYNSSERLGELLNTTSLSLLQSTLRLSLSLAQRYHSRHRGGSHLQQSLLATHYNIDLEKLQKIAAPYSRPALHGRAASSPLSTKNKDKSVQTKHDANDLTSLARETDGWDEWGHVNLLYYPSGTAEQQKHASESGPGAPLAHVPSTPTPLRRSHPTTTPRTGRIPSTEESPASVVHTPIGRPDEPPPGGKTLEISNSKIVSTSAEEIILSYSQEVPEDLKFELLNRIRTAKGLVTSQATREQILAIRILAITNLAYIYPEPLFQQKILQYDMELPKRLQITYQLGELVHLGASGDLSVSRTLQTFAIQALDGLAKHKARAIDVCAALSVNVNHGVLMFLTRKAVNELSIENDGDDDGSQDEWRDALLALLRTLPGSSTRTPETLVAAGLIPMFVDVLNLRTDKARRVYSRVMEFLDSFVLAVRDAFGILTNAKGFDALSDLIDFETKSSFENVSRGAGIPDYYKTPSIDYQIPYFQQQTLRWLFRFVNHIMQHNGGGFDRVLRNLIDSPQLLTSLRLVIENACVFGSHVWSNAVNILSSFIHNEPTSYAVIAEAGLSQSFLEAITLISLKAPEPLAAESGQIEPSSSEAGEPATTSTASAGRSDGDGKKPRDYNVARPKDARLAPGIMAATEALSCIPSAFGAICLNGSGLELFQSSHALESFFEIFESPAHIKCLIKDDTNLVRSLGSTFDELVRHHPALKSSIMTAVMVMVARVGFLCRTKAWSYGMGAKLWREDSQGKQIISGEPWQLLKAIGFDATKHGSSNDAATYGVPSINTDASLPNGGKLYMENVDELLPPPDVLLDPKDEDKDGLTTTDYLFPVLRFLGAFFENQSNCTYFVESGGAEFILDLATLQSLPFDFHNTEANQELTVLVHMLAETKPHLVVPSLVSRTERTVDMLEDFWKSSSEQGFFTPLMQLEKEEHGADAVTVDESVKSSASNGTFFAKHMVSALILMDLLREAFSLPLYQSRPTQQTSAFAQVNLADRYTSLVKKLGSLHAACVWEEILLEKNIPDTWDQATKVQPPASERPIDSSGPLAEGVSNLLTPEPRQDGPASASPANPVTPQPSGESPAKIPEAGVAFKNVQALRYLLSSLPSSITGFLHNLGFCLIGKRRIDPYQKQNATMVADVIAGAVIEQLQFRPANASNSPKLKFAYLIVILSSFSHLLFEAVPDRHASHYLSLVLFAFKRKDGLKVLKGVCDLFVHEVNALTPPDSVPDSENDVSARLTSAYGGIKIILSFFAELASGKSIAESAQTQAMTGTDRDRGRPDYFQTGQFIVDLRMEILPIARDMWNSDFATQSTSSVVKCLVDILRSSLEGEHESGAVRRSDPQPVLADVPKKAFPINRDRVTSLQEKGYDSSLVQEALYRCNNVQASAEEYCRAQNFLRVPELAPPPPSDIESARSSTTSAGDGPDDSVSVNPPPFDTNNPFFDPQHLNMIFNRAAEDSRNPDQGQGMPEEITRALTHILSQGHGDDDHNDSPAGNPPESSIARLSNSTDLPDQRPEQQSAKRRELITVEDLDAEREQVRSNLIERCLDVLNEHHDVSFELSDLIASAVKRHLEPENFRREVGELLVQSLVSLQMENFQSSGKKVAAYAHLLALVVQDRDMYNATLIELKECFATFLQFISVPAEKTADETFPWVGHVLLVLEKLLSDDVQPPQIRWTLPDSDNPVGEDDGPAQLEEPLVSNEEKMQLFEALIEILPRIGKDDTLALSVCRILVILTRIRSIAARLGEKRNLQRLFVMVKQLSSSTNEKLQSAFMLILRHIIEDDDTVRQIMRSEIVAHFESKTTRQVDTTNYVRALYHLVLRSPELFVEISNEKIKLPRYESRQRPQVLVLKSEKKTGSDTDTNQTAEAKQDAGEKSGTSQEGKDKGKTTELKPPVVENPDGVIHYLLSELLSYKDVDDKEPPAENPDTSAPDQLETQTDVEMSTDEPAPSVSSTDIQASRNSKKQEKPAFQADDHPIYIYRCFLLQCLTELLSSYNQTKVEFINFSRKADPLTTTPSKPRSGILNYLLNVLVPVGTMDHDESVAFKKRSNTSAWTMRVLVALCTKTGEFGGHGRRRNGQSPNEDDEPELAFVRRFVLEHALRAYKEAHTSTEVLDVKYSRLMSLADLFDKMLSGYAFVSGDTTFPSSTKQLAKTMFEKNFISALTASVSEIDLNFPASKRVIKYILRPLNKLTQTAVILSETSDIPLIGESEEDEISSATSVSDIDDEREETPDLFRHSTLGMLEPRHEEETSSEESEEDDDEMYDDEYGEEMDYEEDLPEDDGEVVSDEEDDIEGMGPIEGLPGDSGMDIEVVIDDDEDDDDDDEDDEDDEDDDQSDIDDEILAGEITGDQDNESLDEGDDDEWESEEMSEDDDEADIMNQLEDELADIRQSGQRDDGQRLDDIFRALNEAAGGVEGLQAESLGDLHDDIVDDDLDENDEDEEIDELEEELEDADEDQGSYHGFDDDEDLIDPWGWEGDEPPLPRGHHHHHHRFRGHNPAWAAVAGIMPNRHGIVPIQPYRLHRTQMPPRGADDGTNPLLVRTDRGSEPPGQRRGAGNEAFTDWVHGMEPVSTGRLLPMDSPVSFMHAIMQAIGQGGPGLGVISRPDGIHVHLERNAILPNRIQDIFGMGRAQAPPPRTRDDPSQAVSFALATTRIRWQEEARILFSSGYGDKSQRIINSLLKILVPPAIEENKQREEERKRQEAERAERERQERQAKEEEEKERKRKEEEEESARQQQEREQQAERQASDVVPEPMDDVQQTNTTTEASATTAQQSQAESGPSEPAQRVHTTIRGRQLDITGMDIDPEYLEALPEELREEVIMQQLAEQRSQAAAAGEEPSEINPEFLEALPAEIREELLQQEAADRRRRERESARRQAGTGATPAHAEEMDPASFLATLDPNLRQAVLADQPEDILASLGPEFVTEARAIGGGRGRLAQFGDISRMDHRHGTEQENDQEPKKQQRRQIVQMLDKAGVATLLRLMFMPLQGNARHQLNDILHNVCENRQNRIEVISLLLSVLQDGSTDVSAIERSFAQLSLRAKPSTVQKTPQSVKRSLGFQSSSNVSNEVTPIMVVQQCLGTLSFLSQYNPHIAWFFLTEHDPASALKLKAFRKGKGKENKANKFALNALLSLLDRKLILESPSCMEQLSSLLASITQPLTLLLRREKEKQAEEDKGKQPERAEGEQTSEPQQTQPTEITEAVESTADTNMVDAPPATESGEMEQPQEKPPTDSKAENTKNENEKHKRRTIEPPVIPNFNLKLVVHVLAARECNGKIFRDALSTINNLSAVPGARDTIGNELVNQAQSLSTTILLDLDELISHIHEARTGTDMQGLALAKFSPASSDQAKLLRVLTALDYLFDPNRADKAKGSDPDGTVKGDVLQTLYESSTFGPLWTRLSECLTIVRQKENMMNVATILLPLVEALMVVCKNTTLKDISITRNSRELSVSSTSGDAGLSMESLFFKFTEEHRKILNELVRQNPRLMSGTFSLLVKNPKVLEFDNKRNYFTRRLHSRGAEPRHPHPPLQLAVRRDQVFLDSFKSLYFKNADELKYGKLNVRFHGEEGVDAGGVTREWFQVLARGMFNPDYALFIPVAADRTTFHPNRLSGVNPEHLMFFKFIGRIIGKALYEGRVLDCHFSRAVYKCILSRNVSIKDMETLDLDYYKSLLWMLENDITDIITETFAVETDDFGEKQVIDLIENGRNIPVTQENKEEYVQKVVDYRLVVSVREQLDNFLKGFHEIIPPELISIFNEQELELLISGLPEIEVDDWKANTEYHNYSASSPQIQWFWRAVRSFDKEERAKLLQFVTGTSKVPLNGFKELEGMNGVSRFNIHRDYGNKDRLPSSHTCFNQLDLPEYDSYETLRQRLYVAMTTGSEYFGFA</sequence>
<protein>
    <recommendedName>
        <fullName evidence="3">HECT-type E3 ubiquitin transferase</fullName>
        <ecNumber evidence="3">2.3.2.26</ecNumber>
    </recommendedName>
</protein>
<dbReference type="EC" id="2.3.2.26" evidence="3"/>
<feature type="compositionally biased region" description="Low complexity" evidence="8">
    <location>
        <begin position="2898"/>
        <end position="2918"/>
    </location>
</feature>
<dbReference type="InterPro" id="IPR000569">
    <property type="entry name" value="HECT_dom"/>
</dbReference>
<keyword evidence="4" id="KW-0808">Transferase</keyword>
<feature type="compositionally biased region" description="Polar residues" evidence="8">
    <location>
        <begin position="2086"/>
        <end position="2096"/>
    </location>
</feature>
<dbReference type="SMART" id="SM00119">
    <property type="entry name" value="HECTc"/>
    <property type="match status" value="1"/>
</dbReference>
<feature type="active site" description="Glycyl thioester intermediate" evidence="7">
    <location>
        <position position="3991"/>
    </location>
</feature>
<feature type="domain" description="HECT" evidence="9">
    <location>
        <begin position="3688"/>
        <end position="4024"/>
    </location>
</feature>
<evidence type="ECO:0000256" key="6">
    <source>
        <dbReference type="ARBA" id="ARBA00034494"/>
    </source>
</evidence>
<feature type="region of interest" description="Disordered" evidence="8">
    <location>
        <begin position="2830"/>
        <end position="2937"/>
    </location>
</feature>
<feature type="region of interest" description="Disordered" evidence="8">
    <location>
        <begin position="1536"/>
        <end position="1579"/>
    </location>
</feature>
<comment type="similarity">
    <text evidence="6">Belongs to the UPL family. TOM1/PTR1 subfamily.</text>
</comment>
<feature type="compositionally biased region" description="Polar residues" evidence="8">
    <location>
        <begin position="724"/>
        <end position="742"/>
    </location>
</feature>
<evidence type="ECO:0000256" key="4">
    <source>
        <dbReference type="ARBA" id="ARBA00022679"/>
    </source>
</evidence>
<dbReference type="Gene3D" id="3.30.2410.10">
    <property type="entry name" value="Hect, E3 ligase catalytic domain"/>
    <property type="match status" value="1"/>
</dbReference>
<reference evidence="10 11" key="1">
    <citation type="submission" date="2024-07" db="EMBL/GenBank/DDBJ databases">
        <title>Section-level genome sequencing and comparative genomics of Aspergillus sections Usti and Cavernicolus.</title>
        <authorList>
            <consortium name="Lawrence Berkeley National Laboratory"/>
            <person name="Nybo J.L."/>
            <person name="Vesth T.C."/>
            <person name="Theobald S."/>
            <person name="Frisvad J.C."/>
            <person name="Larsen T.O."/>
            <person name="Kjaerboelling I."/>
            <person name="Rothschild-Mancinelli K."/>
            <person name="Lyhne E.K."/>
            <person name="Kogle M.E."/>
            <person name="Barry K."/>
            <person name="Clum A."/>
            <person name="Na H."/>
            <person name="Ledsgaard L."/>
            <person name="Lin J."/>
            <person name="Lipzen A."/>
            <person name="Kuo A."/>
            <person name="Riley R."/>
            <person name="Mondo S."/>
            <person name="Labutti K."/>
            <person name="Haridas S."/>
            <person name="Pangalinan J."/>
            <person name="Salamov A.A."/>
            <person name="Simmons B.A."/>
            <person name="Magnuson J.K."/>
            <person name="Chen J."/>
            <person name="Drula E."/>
            <person name="Henrissat B."/>
            <person name="Wiebenga A."/>
            <person name="Lubbers R.J."/>
            <person name="Gomes A.C."/>
            <person name="Makela M.R."/>
            <person name="Stajich J."/>
            <person name="Grigoriev I.V."/>
            <person name="Mortensen U.H."/>
            <person name="De Vries R.P."/>
            <person name="Baker S.E."/>
            <person name="Andersen M.R."/>
        </authorList>
    </citation>
    <scope>NUCLEOTIDE SEQUENCE [LARGE SCALE GENOMIC DNA]</scope>
    <source>
        <strain evidence="10 11">CBS 588.65</strain>
    </source>
</reference>
<gene>
    <name evidence="10" type="ORF">BJX63DRAFT_427294</name>
</gene>
<dbReference type="Gene3D" id="3.90.1750.10">
    <property type="entry name" value="Hect, E3 ligase catalytic domains"/>
    <property type="match status" value="1"/>
</dbReference>
<feature type="compositionally biased region" description="Basic and acidic residues" evidence="8">
    <location>
        <begin position="2830"/>
        <end position="2886"/>
    </location>
</feature>
<feature type="compositionally biased region" description="Acidic residues" evidence="8">
    <location>
        <begin position="2449"/>
        <end position="2523"/>
    </location>
</feature>
<feature type="compositionally biased region" description="Basic and acidic residues" evidence="8">
    <location>
        <begin position="3365"/>
        <end position="3384"/>
    </location>
</feature>
<feature type="region of interest" description="Disordered" evidence="8">
    <location>
        <begin position="3001"/>
        <end position="3031"/>
    </location>
</feature>
<evidence type="ECO:0000256" key="2">
    <source>
        <dbReference type="ARBA" id="ARBA00004906"/>
    </source>
</evidence>
<dbReference type="Pfam" id="PF14377">
    <property type="entry name" value="UBM"/>
    <property type="match status" value="3"/>
</dbReference>
<feature type="compositionally biased region" description="Acidic residues" evidence="8">
    <location>
        <begin position="2388"/>
        <end position="2431"/>
    </location>
</feature>
<accession>A0ABR4I2F8</accession>
<organism evidence="10 11">
    <name type="scientific">Aspergillus granulosus</name>
    <dbReference type="NCBI Taxonomy" id="176169"/>
    <lineage>
        <taxon>Eukaryota</taxon>
        <taxon>Fungi</taxon>
        <taxon>Dikarya</taxon>
        <taxon>Ascomycota</taxon>
        <taxon>Pezizomycotina</taxon>
        <taxon>Eurotiomycetes</taxon>
        <taxon>Eurotiomycetidae</taxon>
        <taxon>Eurotiales</taxon>
        <taxon>Aspergillaceae</taxon>
        <taxon>Aspergillus</taxon>
        <taxon>Aspergillus subgen. Nidulantes</taxon>
    </lineage>
</organism>
<feature type="compositionally biased region" description="Basic and acidic residues" evidence="8">
    <location>
        <begin position="226"/>
        <end position="239"/>
    </location>
</feature>
<dbReference type="Pfam" id="PF06025">
    <property type="entry name" value="DUF913"/>
    <property type="match status" value="1"/>
</dbReference>
<evidence type="ECO:0000256" key="7">
    <source>
        <dbReference type="PROSITE-ProRule" id="PRU00104"/>
    </source>
</evidence>
<dbReference type="PANTHER" id="PTHR11254:SF67">
    <property type="entry name" value="E3 UBIQUITIN-PROTEIN LIGASE HUWE1"/>
    <property type="match status" value="1"/>
</dbReference>
<dbReference type="InterPro" id="IPR035983">
    <property type="entry name" value="Hect_E3_ubiquitin_ligase"/>
</dbReference>
<feature type="compositionally biased region" description="Basic and acidic residues" evidence="8">
    <location>
        <begin position="1465"/>
        <end position="1475"/>
    </location>
</feature>
<feature type="region of interest" description="Disordered" evidence="8">
    <location>
        <begin position="1615"/>
        <end position="1659"/>
    </location>
</feature>
<feature type="compositionally biased region" description="Polar residues" evidence="8">
    <location>
        <begin position="1202"/>
        <end position="1213"/>
    </location>
</feature>
<dbReference type="PANTHER" id="PTHR11254">
    <property type="entry name" value="HECT DOMAIN UBIQUITIN-PROTEIN LIGASE"/>
    <property type="match status" value="1"/>
</dbReference>
<feature type="compositionally biased region" description="Basic and acidic residues" evidence="8">
    <location>
        <begin position="3001"/>
        <end position="3014"/>
    </location>
</feature>
<feature type="compositionally biased region" description="Basic and acidic residues" evidence="8">
    <location>
        <begin position="3307"/>
        <end position="3324"/>
    </location>
</feature>
<evidence type="ECO:0000256" key="5">
    <source>
        <dbReference type="ARBA" id="ARBA00022786"/>
    </source>
</evidence>
<dbReference type="Pfam" id="PF00632">
    <property type="entry name" value="HECT"/>
    <property type="match status" value="1"/>
</dbReference>
<dbReference type="Proteomes" id="UP001610334">
    <property type="component" value="Unassembled WGS sequence"/>
</dbReference>
<feature type="compositionally biased region" description="Acidic residues" evidence="8">
    <location>
        <begin position="2575"/>
        <end position="2595"/>
    </location>
</feature>
<feature type="region of interest" description="Disordered" evidence="8">
    <location>
        <begin position="2345"/>
        <end position="2535"/>
    </location>
</feature>
<evidence type="ECO:0000259" key="9">
    <source>
        <dbReference type="PROSITE" id="PS50237"/>
    </source>
</evidence>
<dbReference type="InterPro" id="IPR010309">
    <property type="entry name" value="E3_Ub_ligase_DUF908"/>
</dbReference>
<feature type="region of interest" description="Disordered" evidence="8">
    <location>
        <begin position="266"/>
        <end position="336"/>
    </location>
</feature>
<comment type="catalytic activity">
    <reaction evidence="1">
        <text>S-ubiquitinyl-[E2 ubiquitin-conjugating enzyme]-L-cysteine + [acceptor protein]-L-lysine = [E2 ubiquitin-conjugating enzyme]-L-cysteine + N(6)-ubiquitinyl-[acceptor protein]-L-lysine.</text>
        <dbReference type="EC" id="2.3.2.26"/>
    </reaction>
</comment>
<feature type="compositionally biased region" description="Basic and acidic residues" evidence="8">
    <location>
        <begin position="1646"/>
        <end position="1659"/>
    </location>
</feature>
<proteinExistence type="inferred from homology"/>
<comment type="caution">
    <text evidence="10">The sequence shown here is derived from an EMBL/GenBank/DDBJ whole genome shotgun (WGS) entry which is preliminary data.</text>
</comment>
<evidence type="ECO:0000256" key="1">
    <source>
        <dbReference type="ARBA" id="ARBA00000885"/>
    </source>
</evidence>
<evidence type="ECO:0000256" key="3">
    <source>
        <dbReference type="ARBA" id="ARBA00012485"/>
    </source>
</evidence>
<dbReference type="SUPFAM" id="SSF56204">
    <property type="entry name" value="Hect, E3 ligase catalytic domain"/>
    <property type="match status" value="1"/>
</dbReference>
<feature type="compositionally biased region" description="Basic and acidic residues" evidence="8">
    <location>
        <begin position="745"/>
        <end position="757"/>
    </location>
</feature>
<feature type="region of interest" description="Disordered" evidence="8">
    <location>
        <begin position="2575"/>
        <end position="2597"/>
    </location>
</feature>
<feature type="region of interest" description="Disordered" evidence="8">
    <location>
        <begin position="720"/>
        <end position="757"/>
    </location>
</feature>
<dbReference type="PROSITE" id="PS50237">
    <property type="entry name" value="HECT"/>
    <property type="match status" value="1"/>
</dbReference>